<evidence type="ECO:0000256" key="2">
    <source>
        <dbReference type="ARBA" id="ARBA00022737"/>
    </source>
</evidence>
<evidence type="ECO:0000313" key="5">
    <source>
        <dbReference type="EMBL" id="KAJ8962667.1"/>
    </source>
</evidence>
<organism evidence="5 6">
    <name type="scientific">Aromia moschata</name>
    <dbReference type="NCBI Taxonomy" id="1265417"/>
    <lineage>
        <taxon>Eukaryota</taxon>
        <taxon>Metazoa</taxon>
        <taxon>Ecdysozoa</taxon>
        <taxon>Arthropoda</taxon>
        <taxon>Hexapoda</taxon>
        <taxon>Insecta</taxon>
        <taxon>Pterygota</taxon>
        <taxon>Neoptera</taxon>
        <taxon>Endopterygota</taxon>
        <taxon>Coleoptera</taxon>
        <taxon>Polyphaga</taxon>
        <taxon>Cucujiformia</taxon>
        <taxon>Chrysomeloidea</taxon>
        <taxon>Cerambycidae</taxon>
        <taxon>Cerambycinae</taxon>
        <taxon>Callichromatini</taxon>
        <taxon>Aromia</taxon>
    </lineage>
</organism>
<keyword evidence="3" id="KW-1015">Disulfide bond</keyword>
<accession>A0AAV8ZH32</accession>
<dbReference type="AlphaFoldDB" id="A0AAV8ZH32"/>
<keyword evidence="4" id="KW-0325">Glycoprotein</keyword>
<gene>
    <name evidence="5" type="ORF">NQ318_001061</name>
</gene>
<evidence type="ECO:0000256" key="1">
    <source>
        <dbReference type="ARBA" id="ARBA00022729"/>
    </source>
</evidence>
<keyword evidence="1" id="KW-0732">Signal</keyword>
<sequence>MFCVPTFLGTPCLTLGEYLIEVFSLVSAGICWSAMVRNGSGRCTELLQEKISKEECCSGHSVTTSWSAEELDSATLFFWRILGGGVQCSSCRDSCEDVDCGVDKNCVIRKGYTEMRVFVEVQRREASTKRASLRQRWTQLSKHM</sequence>
<dbReference type="Gene3D" id="3.90.290.10">
    <property type="entry name" value="TGF-beta binding (TB) domain"/>
    <property type="match status" value="1"/>
</dbReference>
<dbReference type="Proteomes" id="UP001162162">
    <property type="component" value="Unassembled WGS sequence"/>
</dbReference>
<evidence type="ECO:0000256" key="4">
    <source>
        <dbReference type="ARBA" id="ARBA00023180"/>
    </source>
</evidence>
<keyword evidence="6" id="KW-1185">Reference proteome</keyword>
<protein>
    <submittedName>
        <fullName evidence="5">Uncharacterized protein</fullName>
    </submittedName>
</protein>
<name>A0AAV8ZH32_9CUCU</name>
<keyword evidence="2" id="KW-0677">Repeat</keyword>
<comment type="caution">
    <text evidence="5">The sequence shown here is derived from an EMBL/GenBank/DDBJ whole genome shotgun (WGS) entry which is preliminary data.</text>
</comment>
<dbReference type="Pfam" id="PF21333">
    <property type="entry name" value="FST_N"/>
    <property type="match status" value="1"/>
</dbReference>
<proteinExistence type="predicted"/>
<evidence type="ECO:0000313" key="6">
    <source>
        <dbReference type="Proteomes" id="UP001162162"/>
    </source>
</evidence>
<evidence type="ECO:0000256" key="3">
    <source>
        <dbReference type="ARBA" id="ARBA00023157"/>
    </source>
</evidence>
<dbReference type="InterPro" id="IPR036773">
    <property type="entry name" value="TB_dom_sf"/>
</dbReference>
<dbReference type="EMBL" id="JAPWTK010000002">
    <property type="protein sequence ID" value="KAJ8962667.1"/>
    <property type="molecule type" value="Genomic_DNA"/>
</dbReference>
<reference evidence="5" key="1">
    <citation type="journal article" date="2023" name="Insect Mol. Biol.">
        <title>Genome sequencing provides insights into the evolution of gene families encoding plant cell wall-degrading enzymes in longhorned beetles.</title>
        <authorList>
            <person name="Shin N.R."/>
            <person name="Okamura Y."/>
            <person name="Kirsch R."/>
            <person name="Pauchet Y."/>
        </authorList>
    </citation>
    <scope>NUCLEOTIDE SEQUENCE</scope>
    <source>
        <strain evidence="5">AMC_N1</strain>
    </source>
</reference>